<name>A0ABR4DTG9_9PEZI</name>
<dbReference type="InterPro" id="IPR014710">
    <property type="entry name" value="RmlC-like_jellyroll"/>
</dbReference>
<accession>A0ABR4DTG9</accession>
<evidence type="ECO:0000259" key="2">
    <source>
        <dbReference type="Pfam" id="PF07883"/>
    </source>
</evidence>
<proteinExistence type="predicted"/>
<dbReference type="Pfam" id="PF07883">
    <property type="entry name" value="Cupin_2"/>
    <property type="match status" value="1"/>
</dbReference>
<dbReference type="Proteomes" id="UP001600888">
    <property type="component" value="Unassembled WGS sequence"/>
</dbReference>
<reference evidence="3 4" key="1">
    <citation type="submission" date="2024-03" db="EMBL/GenBank/DDBJ databases">
        <title>A high-quality draft genome sequence of Diaporthe vaccinii, a causative agent of upright dieback and viscid rot disease in cranberry plants.</title>
        <authorList>
            <person name="Sarrasin M."/>
            <person name="Lang B.F."/>
            <person name="Burger G."/>
        </authorList>
    </citation>
    <scope>NUCLEOTIDE SEQUENCE [LARGE SCALE GENOMIC DNA]</scope>
    <source>
        <strain evidence="3 4">IS7</strain>
    </source>
</reference>
<keyword evidence="4" id="KW-1185">Reference proteome</keyword>
<organism evidence="3 4">
    <name type="scientific">Diaporthe vaccinii</name>
    <dbReference type="NCBI Taxonomy" id="105482"/>
    <lineage>
        <taxon>Eukaryota</taxon>
        <taxon>Fungi</taxon>
        <taxon>Dikarya</taxon>
        <taxon>Ascomycota</taxon>
        <taxon>Pezizomycotina</taxon>
        <taxon>Sordariomycetes</taxon>
        <taxon>Sordariomycetidae</taxon>
        <taxon>Diaporthales</taxon>
        <taxon>Diaporthaceae</taxon>
        <taxon>Diaporthe</taxon>
        <taxon>Diaporthe eres species complex</taxon>
    </lineage>
</organism>
<feature type="region of interest" description="Disordered" evidence="1">
    <location>
        <begin position="30"/>
        <end position="49"/>
    </location>
</feature>
<evidence type="ECO:0000313" key="3">
    <source>
        <dbReference type="EMBL" id="KAL2272882.1"/>
    </source>
</evidence>
<dbReference type="SUPFAM" id="SSF51182">
    <property type="entry name" value="RmlC-like cupins"/>
    <property type="match status" value="1"/>
</dbReference>
<evidence type="ECO:0000256" key="1">
    <source>
        <dbReference type="SAM" id="MobiDB-lite"/>
    </source>
</evidence>
<dbReference type="EMBL" id="JBAWTH010000210">
    <property type="protein sequence ID" value="KAL2272882.1"/>
    <property type="molecule type" value="Genomic_DNA"/>
</dbReference>
<protein>
    <recommendedName>
        <fullName evidence="2">Cupin type-2 domain-containing protein</fullName>
    </recommendedName>
</protein>
<feature type="compositionally biased region" description="Polar residues" evidence="1">
    <location>
        <begin position="31"/>
        <end position="42"/>
    </location>
</feature>
<sequence length="186" mass="20680">MSATMSETRVVQTLAMGKGVTLKLLLDPSQPEDSISRWTSEGTAEGRPGDDVFEAPLHWHRNHSEFMDVREGRVQITIDGVVTVAKAGDKPVHIPAGAVHALKSFPGERVVVRESADPPGDYKHLFFADFLAGSWPPGFWYTMRTFYDGDAYPSLGLYFKSFDVAFVTVFGGIAKLFLEKRQEKLE</sequence>
<dbReference type="Gene3D" id="2.60.120.10">
    <property type="entry name" value="Jelly Rolls"/>
    <property type="match status" value="1"/>
</dbReference>
<evidence type="ECO:0000313" key="4">
    <source>
        <dbReference type="Proteomes" id="UP001600888"/>
    </source>
</evidence>
<feature type="domain" description="Cupin type-2" evidence="2">
    <location>
        <begin position="54"/>
        <end position="103"/>
    </location>
</feature>
<dbReference type="InterPro" id="IPR011051">
    <property type="entry name" value="RmlC_Cupin_sf"/>
</dbReference>
<gene>
    <name evidence="3" type="ORF">FJTKL_05923</name>
</gene>
<dbReference type="InterPro" id="IPR013096">
    <property type="entry name" value="Cupin_2"/>
</dbReference>
<comment type="caution">
    <text evidence="3">The sequence shown here is derived from an EMBL/GenBank/DDBJ whole genome shotgun (WGS) entry which is preliminary data.</text>
</comment>